<dbReference type="PANTHER" id="PTHR47814:SF1">
    <property type="entry name" value="PEPTIDYL-TRNA HYDROLASE ARFB"/>
    <property type="match status" value="1"/>
</dbReference>
<accession>A0A1H1WCT8</accession>
<dbReference type="NCBIfam" id="NF006718">
    <property type="entry name" value="PRK09256.1"/>
    <property type="match status" value="1"/>
</dbReference>
<dbReference type="RefSeq" id="WP_092655572.1">
    <property type="nucleotide sequence ID" value="NZ_LT629732.1"/>
</dbReference>
<feature type="compositionally biased region" description="Basic and acidic residues" evidence="2">
    <location>
        <begin position="118"/>
        <end position="141"/>
    </location>
</feature>
<keyword evidence="5" id="KW-1185">Reference proteome</keyword>
<dbReference type="SUPFAM" id="SSF75620">
    <property type="entry name" value="Release factor"/>
    <property type="match status" value="1"/>
</dbReference>
<dbReference type="Gene3D" id="3.30.160.20">
    <property type="match status" value="1"/>
</dbReference>
<proteinExistence type="inferred from homology"/>
<dbReference type="InterPro" id="IPR045853">
    <property type="entry name" value="Pep_chain_release_fac_I_sf"/>
</dbReference>
<dbReference type="Proteomes" id="UP000198983">
    <property type="component" value="Chromosome I"/>
</dbReference>
<protein>
    <submittedName>
        <fullName evidence="4">Ribosome-associated protein</fullName>
    </submittedName>
</protein>
<dbReference type="AlphaFoldDB" id="A0A1H1WCT8"/>
<dbReference type="GO" id="GO:0072344">
    <property type="term" value="P:rescue of stalled ribosome"/>
    <property type="evidence" value="ECO:0007669"/>
    <property type="project" value="TreeGrafter"/>
</dbReference>
<evidence type="ECO:0000313" key="5">
    <source>
        <dbReference type="Proteomes" id="UP000198983"/>
    </source>
</evidence>
<sequence length="141" mass="15441">MAPGSLRVGPLDLDPGELTWRFSRAGGPGGQGVNTTDSRASVSFDLTRSPALSEAARERATARLGDRLVDGVLTVTASEHRSQLANRRAALARLGMLLEQALAPPPKARRRTRPSRGSVERRLSSKKRQGDVKRMRRRPDY</sequence>
<dbReference type="GO" id="GO:0003747">
    <property type="term" value="F:translation release factor activity"/>
    <property type="evidence" value="ECO:0007669"/>
    <property type="project" value="InterPro"/>
</dbReference>
<feature type="region of interest" description="Disordered" evidence="2">
    <location>
        <begin position="100"/>
        <end position="141"/>
    </location>
</feature>
<dbReference type="Pfam" id="PF00472">
    <property type="entry name" value="RF-1"/>
    <property type="match status" value="1"/>
</dbReference>
<dbReference type="STRING" id="117157.SAMN04489717_4465"/>
<dbReference type="GO" id="GO:0004045">
    <property type="term" value="F:peptidyl-tRNA hydrolase activity"/>
    <property type="evidence" value="ECO:0007669"/>
    <property type="project" value="TreeGrafter"/>
</dbReference>
<evidence type="ECO:0000259" key="3">
    <source>
        <dbReference type="Pfam" id="PF00472"/>
    </source>
</evidence>
<reference evidence="4 5" key="1">
    <citation type="submission" date="2016-10" db="EMBL/GenBank/DDBJ databases">
        <authorList>
            <person name="de Groot N.N."/>
        </authorList>
    </citation>
    <scope>NUCLEOTIDE SEQUENCE [LARGE SCALE GENOMIC DNA]</scope>
    <source>
        <strain evidence="4 5">DSM 22024</strain>
    </source>
</reference>
<evidence type="ECO:0000256" key="2">
    <source>
        <dbReference type="SAM" id="MobiDB-lite"/>
    </source>
</evidence>
<dbReference type="EMBL" id="LT629732">
    <property type="protein sequence ID" value="SDS95077.1"/>
    <property type="molecule type" value="Genomic_DNA"/>
</dbReference>
<dbReference type="GO" id="GO:0043022">
    <property type="term" value="F:ribosome binding"/>
    <property type="evidence" value="ECO:0007669"/>
    <property type="project" value="TreeGrafter"/>
</dbReference>
<dbReference type="OrthoDB" id="9815709at2"/>
<feature type="domain" description="Prokaryotic-type class I peptide chain release factors" evidence="3">
    <location>
        <begin position="11"/>
        <end position="136"/>
    </location>
</feature>
<organism evidence="4 5">
    <name type="scientific">Actinopolymorpha singaporensis</name>
    <dbReference type="NCBI Taxonomy" id="117157"/>
    <lineage>
        <taxon>Bacteria</taxon>
        <taxon>Bacillati</taxon>
        <taxon>Actinomycetota</taxon>
        <taxon>Actinomycetes</taxon>
        <taxon>Propionibacteriales</taxon>
        <taxon>Actinopolymorphaceae</taxon>
        <taxon>Actinopolymorpha</taxon>
    </lineage>
</organism>
<comment type="similarity">
    <text evidence="1">Belongs to the prokaryotic/mitochondrial release factor family.</text>
</comment>
<dbReference type="PANTHER" id="PTHR47814">
    <property type="entry name" value="PEPTIDYL-TRNA HYDROLASE ARFB"/>
    <property type="match status" value="1"/>
</dbReference>
<gene>
    <name evidence="4" type="ORF">SAMN04489717_4465</name>
</gene>
<name>A0A1H1WCT8_9ACTN</name>
<evidence type="ECO:0000256" key="1">
    <source>
        <dbReference type="ARBA" id="ARBA00010835"/>
    </source>
</evidence>
<evidence type="ECO:0000313" key="4">
    <source>
        <dbReference type="EMBL" id="SDS95077.1"/>
    </source>
</evidence>
<dbReference type="InterPro" id="IPR000352">
    <property type="entry name" value="Pep_chain_release_fac_I"/>
</dbReference>